<sequence>MSPIRHKPPGYSRYYYSKLDGLQPRNTGDREQTGIKDNRDQKAPEKSVEDTACLQAHISGLEPGVDWAEEKEAEIARKERKNKRREKQKAAKANKNETQTNGFLLA</sequence>
<feature type="region of interest" description="Disordered" evidence="1">
    <location>
        <begin position="1"/>
        <end position="49"/>
    </location>
</feature>
<feature type="compositionally biased region" description="Basic residues" evidence="1">
    <location>
        <begin position="78"/>
        <end position="92"/>
    </location>
</feature>
<evidence type="ECO:0000256" key="1">
    <source>
        <dbReference type="SAM" id="MobiDB-lite"/>
    </source>
</evidence>
<gene>
    <name evidence="2" type="ORF">H103_00066</name>
</gene>
<organism evidence="2">
    <name type="scientific">Trichophyton rubrum CBS 288.86</name>
    <dbReference type="NCBI Taxonomy" id="1215330"/>
    <lineage>
        <taxon>Eukaryota</taxon>
        <taxon>Fungi</taxon>
        <taxon>Dikarya</taxon>
        <taxon>Ascomycota</taxon>
        <taxon>Pezizomycotina</taxon>
        <taxon>Eurotiomycetes</taxon>
        <taxon>Eurotiomycetidae</taxon>
        <taxon>Onygenales</taxon>
        <taxon>Arthrodermataceae</taxon>
        <taxon>Trichophyton</taxon>
    </lineage>
</organism>
<dbReference type="AlphaFoldDB" id="A0A022WH71"/>
<dbReference type="HOGENOM" id="CLU_2225085_0_0_1"/>
<dbReference type="EMBL" id="KK207678">
    <property type="protein sequence ID" value="EZF57712.1"/>
    <property type="molecule type" value="Genomic_DNA"/>
</dbReference>
<feature type="compositionally biased region" description="Basic and acidic residues" evidence="1">
    <location>
        <begin position="27"/>
        <end position="49"/>
    </location>
</feature>
<protein>
    <submittedName>
        <fullName evidence="2">Uncharacterized protein</fullName>
    </submittedName>
</protein>
<dbReference type="Proteomes" id="UP000023758">
    <property type="component" value="Unassembled WGS sequence"/>
</dbReference>
<name>A0A022WH71_TRIRU</name>
<evidence type="ECO:0000313" key="2">
    <source>
        <dbReference type="EMBL" id="EZF57712.1"/>
    </source>
</evidence>
<feature type="region of interest" description="Disordered" evidence="1">
    <location>
        <begin position="77"/>
        <end position="106"/>
    </location>
</feature>
<proteinExistence type="predicted"/>
<reference evidence="2" key="1">
    <citation type="submission" date="2014-02" db="EMBL/GenBank/DDBJ databases">
        <title>The Genome Sequence of Trichophyton rubrum (morphotype fischeri) CBS 288.86.</title>
        <authorList>
            <consortium name="The Broad Institute Genomics Platform"/>
            <person name="Cuomo C.A."/>
            <person name="White T.C."/>
            <person name="Graser Y."/>
            <person name="Martinez-Rossi N."/>
            <person name="Heitman J."/>
            <person name="Young S.K."/>
            <person name="Zeng Q."/>
            <person name="Gargeya S."/>
            <person name="Abouelleil A."/>
            <person name="Alvarado L."/>
            <person name="Chapman S.B."/>
            <person name="Gainer-Dewar J."/>
            <person name="Goldberg J."/>
            <person name="Griggs A."/>
            <person name="Gujja S."/>
            <person name="Hansen M."/>
            <person name="Howarth C."/>
            <person name="Imamovic A."/>
            <person name="Larimer J."/>
            <person name="Martinez D."/>
            <person name="Murphy C."/>
            <person name="Pearson M.D."/>
            <person name="Persinoti G."/>
            <person name="Poon T."/>
            <person name="Priest M."/>
            <person name="Roberts A.D."/>
            <person name="Saif S."/>
            <person name="Shea T.D."/>
            <person name="Sykes S.N."/>
            <person name="Wortman J."/>
            <person name="Nusbaum C."/>
            <person name="Birren B."/>
        </authorList>
    </citation>
    <scope>NUCLEOTIDE SEQUENCE [LARGE SCALE GENOMIC DNA]</scope>
    <source>
        <strain evidence="2">CBS 288.86</strain>
    </source>
</reference>
<accession>A0A022WH71</accession>